<evidence type="ECO:0008006" key="5">
    <source>
        <dbReference type="Google" id="ProtNLM"/>
    </source>
</evidence>
<sequence length="560" mass="62927">MDIQPQLLTLHKLLNGRLFRIPQYQRAYSWTSEQRTDLFNDIERVFARPSSSHFMATIVALRRGNRLIGTDEFHLVDVVDGQQRLTTLVILLKAIQRASEKSAGDAAIASELGALLVKADDIAPVLLQTNHDSSAHCITYLRKGTHPSPNTATTTADQRLLGAMVDCEGFVADWLESGRKLGELVALLKNRLHFILHEITDEALVYTVFEVLNSRGLEVSHFDRLKSALMGVAFEAKTGNATETIDELHRIWRDVYAAVGLRTGVSSEALKFAATLRAKERPNRPLGEEEAVRVLREIAGSTAKGVVEVSQWILTVTKAVAALRADRRLHGVTDIAQARLLAVAILLRDDLSQDERDTLRDAWEKVSFRIYGMFRKDARTKVGDYVRHAWWCIHRRPSAKDVREGIVRLGTDFPIGDAINVLRDANCYEDWQSELRYMLFRYEEHLAAKRGQKFDNEQWARIWATTAAESIEHVYPQSKGSAIQTPTGIFVHRLGNLTLLPPGLNSKLGAKDPVDKKGEYQKTGLAIAADVADRIPTWDRAAIEAREEELLLWAGQEWAD</sequence>
<organism evidence="3 4">
    <name type="scientific">Sorangium cellulosum</name>
    <name type="common">Polyangium cellulosum</name>
    <dbReference type="NCBI Taxonomy" id="56"/>
    <lineage>
        <taxon>Bacteria</taxon>
        <taxon>Pseudomonadati</taxon>
        <taxon>Myxococcota</taxon>
        <taxon>Polyangia</taxon>
        <taxon>Polyangiales</taxon>
        <taxon>Polyangiaceae</taxon>
        <taxon>Sorangium</taxon>
    </lineage>
</organism>
<evidence type="ECO:0000259" key="2">
    <source>
        <dbReference type="Pfam" id="PF07510"/>
    </source>
</evidence>
<dbReference type="InterPro" id="IPR011089">
    <property type="entry name" value="GmrSD_C"/>
</dbReference>
<dbReference type="Proteomes" id="UP000075420">
    <property type="component" value="Unassembled WGS sequence"/>
</dbReference>
<evidence type="ECO:0000313" key="3">
    <source>
        <dbReference type="EMBL" id="KYF53291.1"/>
    </source>
</evidence>
<name>A0A150PC97_SORCE</name>
<reference evidence="3 4" key="1">
    <citation type="submission" date="2014-02" db="EMBL/GenBank/DDBJ databases">
        <title>The small core and large imbalanced accessory genome model reveals a collaborative survival strategy of Sorangium cellulosum strains in nature.</title>
        <authorList>
            <person name="Han K."/>
            <person name="Peng R."/>
            <person name="Blom J."/>
            <person name="Li Y.-Z."/>
        </authorList>
    </citation>
    <scope>NUCLEOTIDE SEQUENCE [LARGE SCALE GENOMIC DNA]</scope>
    <source>
        <strain evidence="3 4">So0157-25</strain>
    </source>
</reference>
<evidence type="ECO:0000313" key="4">
    <source>
        <dbReference type="Proteomes" id="UP000075420"/>
    </source>
</evidence>
<feature type="domain" description="GmrSD restriction endonucleases C-terminal" evidence="2">
    <location>
        <begin position="421"/>
        <end position="551"/>
    </location>
</feature>
<dbReference type="PANTHER" id="PTHR35149">
    <property type="entry name" value="SLL5132 PROTEIN"/>
    <property type="match status" value="1"/>
</dbReference>
<dbReference type="AlphaFoldDB" id="A0A150PC97"/>
<gene>
    <name evidence="3" type="ORF">BE08_44945</name>
</gene>
<accession>A0A150PC97</accession>
<proteinExistence type="predicted"/>
<evidence type="ECO:0000259" key="1">
    <source>
        <dbReference type="Pfam" id="PF03235"/>
    </source>
</evidence>
<protein>
    <recommendedName>
        <fullName evidence="5">DUF262 domain-containing protein</fullName>
    </recommendedName>
</protein>
<dbReference type="Pfam" id="PF03235">
    <property type="entry name" value="GmrSD_N"/>
    <property type="match status" value="1"/>
</dbReference>
<feature type="domain" description="GmrSD restriction endonucleases N-terminal" evidence="1">
    <location>
        <begin position="11"/>
        <end position="229"/>
    </location>
</feature>
<dbReference type="InterPro" id="IPR004919">
    <property type="entry name" value="GmrSD_N"/>
</dbReference>
<dbReference type="PANTHER" id="PTHR35149:SF1">
    <property type="entry name" value="DUF5655 DOMAIN-CONTAINING PROTEIN"/>
    <property type="match status" value="1"/>
</dbReference>
<comment type="caution">
    <text evidence="3">The sequence shown here is derived from an EMBL/GenBank/DDBJ whole genome shotgun (WGS) entry which is preliminary data.</text>
</comment>
<dbReference type="Pfam" id="PF07510">
    <property type="entry name" value="GmrSD_C"/>
    <property type="match status" value="1"/>
</dbReference>
<dbReference type="EMBL" id="JELY01002197">
    <property type="protein sequence ID" value="KYF53291.1"/>
    <property type="molecule type" value="Genomic_DNA"/>
</dbReference>